<evidence type="ECO:0000256" key="2">
    <source>
        <dbReference type="ARBA" id="ARBA00022723"/>
    </source>
</evidence>
<dbReference type="InterPro" id="IPR013087">
    <property type="entry name" value="Znf_C2H2_type"/>
</dbReference>
<keyword evidence="2" id="KW-0479">Metal-binding</keyword>
<dbReference type="SMART" id="SM00355">
    <property type="entry name" value="ZnF_C2H2"/>
    <property type="match status" value="2"/>
</dbReference>
<dbReference type="GO" id="GO:0008270">
    <property type="term" value="F:zinc ion binding"/>
    <property type="evidence" value="ECO:0007669"/>
    <property type="project" value="UniProtKB-KW"/>
</dbReference>
<dbReference type="GO" id="GO:0005634">
    <property type="term" value="C:nucleus"/>
    <property type="evidence" value="ECO:0007669"/>
    <property type="project" value="UniProtKB-SubCell"/>
</dbReference>
<dbReference type="SUPFAM" id="SSF57667">
    <property type="entry name" value="beta-beta-alpha zinc fingers"/>
    <property type="match status" value="1"/>
</dbReference>
<feature type="domain" description="C2H2-type" evidence="8">
    <location>
        <begin position="9"/>
        <end position="37"/>
    </location>
</feature>
<dbReference type="EMBL" id="OD029215">
    <property type="protein sequence ID" value="CAD7420267.1"/>
    <property type="molecule type" value="Genomic_DNA"/>
</dbReference>
<evidence type="ECO:0000256" key="6">
    <source>
        <dbReference type="ARBA" id="ARBA00023242"/>
    </source>
</evidence>
<dbReference type="PANTHER" id="PTHR24394">
    <property type="entry name" value="ZINC FINGER PROTEIN"/>
    <property type="match status" value="1"/>
</dbReference>
<evidence type="ECO:0000313" key="9">
    <source>
        <dbReference type="EMBL" id="CAD7420267.1"/>
    </source>
</evidence>
<evidence type="ECO:0000256" key="1">
    <source>
        <dbReference type="ARBA" id="ARBA00004123"/>
    </source>
</evidence>
<keyword evidence="3" id="KW-0677">Repeat</keyword>
<dbReference type="InterPro" id="IPR036236">
    <property type="entry name" value="Znf_C2H2_sf"/>
</dbReference>
<dbReference type="Pfam" id="PF00096">
    <property type="entry name" value="zf-C2H2"/>
    <property type="match status" value="1"/>
</dbReference>
<dbReference type="GO" id="GO:0000981">
    <property type="term" value="F:DNA-binding transcription factor activity, RNA polymerase II-specific"/>
    <property type="evidence" value="ECO:0007669"/>
    <property type="project" value="TreeGrafter"/>
</dbReference>
<feature type="domain" description="C2H2-type" evidence="8">
    <location>
        <begin position="38"/>
        <end position="65"/>
    </location>
</feature>
<evidence type="ECO:0000256" key="4">
    <source>
        <dbReference type="ARBA" id="ARBA00022771"/>
    </source>
</evidence>
<evidence type="ECO:0000259" key="8">
    <source>
        <dbReference type="PROSITE" id="PS50157"/>
    </source>
</evidence>
<accession>A0A7R9HG71</accession>
<evidence type="ECO:0000256" key="3">
    <source>
        <dbReference type="ARBA" id="ARBA00022737"/>
    </source>
</evidence>
<dbReference type="PROSITE" id="PS50157">
    <property type="entry name" value="ZINC_FINGER_C2H2_2"/>
    <property type="match status" value="2"/>
</dbReference>
<reference evidence="9" key="1">
    <citation type="submission" date="2020-11" db="EMBL/GenBank/DDBJ databases">
        <authorList>
            <person name="Tran Van P."/>
        </authorList>
    </citation>
    <scope>NUCLEOTIDE SEQUENCE</scope>
</reference>
<dbReference type="PROSITE" id="PS00028">
    <property type="entry name" value="ZINC_FINGER_C2H2_1"/>
    <property type="match status" value="2"/>
</dbReference>
<evidence type="ECO:0000256" key="5">
    <source>
        <dbReference type="ARBA" id="ARBA00022833"/>
    </source>
</evidence>
<protein>
    <recommendedName>
        <fullName evidence="8">C2H2-type domain-containing protein</fullName>
    </recommendedName>
</protein>
<organism evidence="9">
    <name type="scientific">Timema poppense</name>
    <name type="common">Walking stick</name>
    <dbReference type="NCBI Taxonomy" id="170557"/>
    <lineage>
        <taxon>Eukaryota</taxon>
        <taxon>Metazoa</taxon>
        <taxon>Ecdysozoa</taxon>
        <taxon>Arthropoda</taxon>
        <taxon>Hexapoda</taxon>
        <taxon>Insecta</taxon>
        <taxon>Pterygota</taxon>
        <taxon>Neoptera</taxon>
        <taxon>Polyneoptera</taxon>
        <taxon>Phasmatodea</taxon>
        <taxon>Timematodea</taxon>
        <taxon>Timematoidea</taxon>
        <taxon>Timematidae</taxon>
        <taxon>Timema</taxon>
    </lineage>
</organism>
<keyword evidence="5" id="KW-0862">Zinc</keyword>
<dbReference type="PANTHER" id="PTHR24394:SF29">
    <property type="entry name" value="MYONEURIN"/>
    <property type="match status" value="1"/>
</dbReference>
<gene>
    <name evidence="9" type="ORF">TPSB3V08_LOCUS13682</name>
</gene>
<comment type="subcellular location">
    <subcellularLocation>
        <location evidence="1">Nucleus</location>
    </subcellularLocation>
</comment>
<evidence type="ECO:0000256" key="7">
    <source>
        <dbReference type="PROSITE-ProRule" id="PRU00042"/>
    </source>
</evidence>
<proteinExistence type="predicted"/>
<dbReference type="AlphaFoldDB" id="A0A7R9HG71"/>
<sequence length="112" mass="12903">MWVHRRKQYVCEVCGCAVKSQQGLDEHRHAMHPGENRHICFQCGKSFVSRQGLWEHGRVHGRGPPGVFHCQQCSKQFTSPTKNRKALQDLVRAVLLTVVICKGRRSRRTIKI</sequence>
<name>A0A7R9HG71_TIMPO</name>
<dbReference type="Gene3D" id="3.30.160.60">
    <property type="entry name" value="Classic Zinc Finger"/>
    <property type="match status" value="1"/>
</dbReference>
<keyword evidence="6" id="KW-0539">Nucleus</keyword>
<keyword evidence="4 7" id="KW-0863">Zinc-finger</keyword>